<evidence type="ECO:0000259" key="1">
    <source>
        <dbReference type="Pfam" id="PF19631"/>
    </source>
</evidence>
<gene>
    <name evidence="2" type="ORF">FCI23_52290</name>
</gene>
<dbReference type="AlphaFoldDB" id="A0A4U0RII8"/>
<dbReference type="InterPro" id="IPR045608">
    <property type="entry name" value="Trypco2"/>
</dbReference>
<name>A0A4U0RII8_9ACTN</name>
<proteinExistence type="predicted"/>
<evidence type="ECO:0000313" key="3">
    <source>
        <dbReference type="Proteomes" id="UP000305778"/>
    </source>
</evidence>
<feature type="domain" description="Trypsin-co-occurring" evidence="1">
    <location>
        <begin position="12"/>
        <end position="89"/>
    </location>
</feature>
<keyword evidence="3" id="KW-1185">Reference proteome</keyword>
<sequence length="119" mass="13058">MTQPTGNHNDEVELATAIRALRSSLVSALHDGDTSKIRFHIEHVDLTMQVSVTKAHKGSAEVRWHVLGLGGERLREQAGVQTLNLRLSPIVFDDANRPLAADEQFISEFEGEGEGEGED</sequence>
<evidence type="ECO:0000313" key="2">
    <source>
        <dbReference type="EMBL" id="TJZ95345.1"/>
    </source>
</evidence>
<dbReference type="Proteomes" id="UP000305778">
    <property type="component" value="Unassembled WGS sequence"/>
</dbReference>
<dbReference type="RefSeq" id="WP_136730980.1">
    <property type="nucleotide sequence ID" value="NZ_SUMC01000185.1"/>
</dbReference>
<protein>
    <recommendedName>
        <fullName evidence="1">Trypsin-co-occurring domain-containing protein</fullName>
    </recommendedName>
</protein>
<comment type="caution">
    <text evidence="2">The sequence shown here is derived from an EMBL/GenBank/DDBJ whole genome shotgun (WGS) entry which is preliminary data.</text>
</comment>
<reference evidence="2 3" key="1">
    <citation type="submission" date="2019-04" db="EMBL/GenBank/DDBJ databases">
        <title>Streptomyces oryziradicis sp. nov., a novel actinomycete isolated from rhizosphere soil of rice (Oryza sativa L.).</title>
        <authorList>
            <person name="Li C."/>
        </authorList>
    </citation>
    <scope>NUCLEOTIDE SEQUENCE [LARGE SCALE GENOMIC DNA]</scope>
    <source>
        <strain evidence="2 3">NEAU-C40</strain>
    </source>
</reference>
<dbReference type="EMBL" id="SUMC01000185">
    <property type="protein sequence ID" value="TJZ95345.1"/>
    <property type="molecule type" value="Genomic_DNA"/>
</dbReference>
<accession>A0A4U0RII8</accession>
<organism evidence="2 3">
    <name type="scientific">Actinacidiphila oryziradicis</name>
    <dbReference type="NCBI Taxonomy" id="2571141"/>
    <lineage>
        <taxon>Bacteria</taxon>
        <taxon>Bacillati</taxon>
        <taxon>Actinomycetota</taxon>
        <taxon>Actinomycetes</taxon>
        <taxon>Kitasatosporales</taxon>
        <taxon>Streptomycetaceae</taxon>
        <taxon>Actinacidiphila</taxon>
    </lineage>
</organism>
<dbReference type="Pfam" id="PF19631">
    <property type="entry name" value="Trypco2"/>
    <property type="match status" value="1"/>
</dbReference>